<keyword evidence="4" id="KW-0034">Amyloid</keyword>
<feature type="signal peptide" evidence="1">
    <location>
        <begin position="1"/>
        <end position="16"/>
    </location>
</feature>
<sequence length="324" mass="35519">MAATVGIVTSALSVAALFNNTVDTFGYIQLGRNFEPDFTQCKTTLAIAQWRLDRWAQSVHLYEDPRFMVDSPADEQAKLIHAVLMSIDALFLDTRKASKRCEQALTTRGDELVPCTVDTHVDKTGRKTHDWLSKVTASRGGRGANLMDKTFWAIYDAKNFDKLIVDLTGLIDGLEKLSSTHFIPVRRHIVSREIEEMESDEENEDDTTASLRLLQGAASNVDAVLQEVVTAKIETLSDGHNRIGELTATNEARVQNGDQWTDRGLASAGKASGLRTSTKNEVKKANLAGRSRLLVGTSYGGSGFWDEKPAKGSCNSSRCTCGNC</sequence>
<reference evidence="4" key="1">
    <citation type="journal article" date="2021" name="Nat. Commun.">
        <title>Genetic determinants of endophytism in the Arabidopsis root mycobiome.</title>
        <authorList>
            <person name="Mesny F."/>
            <person name="Miyauchi S."/>
            <person name="Thiergart T."/>
            <person name="Pickel B."/>
            <person name="Atanasova L."/>
            <person name="Karlsson M."/>
            <person name="Huettel B."/>
            <person name="Barry K.W."/>
            <person name="Haridas S."/>
            <person name="Chen C."/>
            <person name="Bauer D."/>
            <person name="Andreopoulos W."/>
            <person name="Pangilinan J."/>
            <person name="LaButti K."/>
            <person name="Riley R."/>
            <person name="Lipzen A."/>
            <person name="Clum A."/>
            <person name="Drula E."/>
            <person name="Henrissat B."/>
            <person name="Kohler A."/>
            <person name="Grigoriev I.V."/>
            <person name="Martin F.M."/>
            <person name="Hacquard S."/>
        </authorList>
    </citation>
    <scope>NUCLEOTIDE SEQUENCE</scope>
    <source>
        <strain evidence="4">MPI-CAGE-CH-0230</strain>
    </source>
</reference>
<dbReference type="Gene3D" id="1.20.120.1020">
    <property type="entry name" value="Prion-inhibition and propagation, HeLo domain"/>
    <property type="match status" value="1"/>
</dbReference>
<protein>
    <submittedName>
        <fullName evidence="4">Prion-inhibition and propagation-domain-containing protein</fullName>
    </submittedName>
</protein>
<dbReference type="Pfam" id="PF11558">
    <property type="entry name" value="HET-s_218-289"/>
    <property type="match status" value="1"/>
</dbReference>
<keyword evidence="5" id="KW-1185">Reference proteome</keyword>
<gene>
    <name evidence="4" type="ORF">B0I36DRAFT_250326</name>
</gene>
<dbReference type="AlphaFoldDB" id="A0A9P8Y0Q1"/>
<dbReference type="Pfam" id="PF14479">
    <property type="entry name" value="HeLo"/>
    <property type="match status" value="1"/>
</dbReference>
<feature type="chain" id="PRO_5040220610" evidence="1">
    <location>
        <begin position="17"/>
        <end position="324"/>
    </location>
</feature>
<evidence type="ECO:0000259" key="3">
    <source>
        <dbReference type="Pfam" id="PF14479"/>
    </source>
</evidence>
<keyword evidence="1" id="KW-0732">Signal</keyword>
<feature type="domain" description="Het-s prion-forming" evidence="2">
    <location>
        <begin position="238"/>
        <end position="300"/>
    </location>
</feature>
<dbReference type="EMBL" id="JAGTJQ010000009">
    <property type="protein sequence ID" value="KAH7024697.1"/>
    <property type="molecule type" value="Genomic_DNA"/>
</dbReference>
<name>A0A9P8Y0Q1_9PEZI</name>
<dbReference type="Proteomes" id="UP000756346">
    <property type="component" value="Unassembled WGS sequence"/>
</dbReference>
<dbReference type="InterPro" id="IPR029498">
    <property type="entry name" value="HeLo_dom"/>
</dbReference>
<dbReference type="OrthoDB" id="20872at2759"/>
<comment type="caution">
    <text evidence="4">The sequence shown here is derived from an EMBL/GenBank/DDBJ whole genome shotgun (WGS) entry which is preliminary data.</text>
</comment>
<proteinExistence type="predicted"/>
<dbReference type="InterPro" id="IPR021084">
    <property type="entry name" value="Het-s_prion_dom"/>
</dbReference>
<dbReference type="PANTHER" id="PTHR37542:SF3">
    <property type="entry name" value="PRION-INHIBITION AND PROPAGATION HELO DOMAIN-CONTAINING PROTEIN"/>
    <property type="match status" value="1"/>
</dbReference>
<dbReference type="PANTHER" id="PTHR37542">
    <property type="entry name" value="HELO DOMAIN-CONTAINING PROTEIN-RELATED"/>
    <property type="match status" value="1"/>
</dbReference>
<evidence type="ECO:0000313" key="5">
    <source>
        <dbReference type="Proteomes" id="UP000756346"/>
    </source>
</evidence>
<organism evidence="4 5">
    <name type="scientific">Microdochium trichocladiopsis</name>
    <dbReference type="NCBI Taxonomy" id="1682393"/>
    <lineage>
        <taxon>Eukaryota</taxon>
        <taxon>Fungi</taxon>
        <taxon>Dikarya</taxon>
        <taxon>Ascomycota</taxon>
        <taxon>Pezizomycotina</taxon>
        <taxon>Sordariomycetes</taxon>
        <taxon>Xylariomycetidae</taxon>
        <taxon>Xylariales</taxon>
        <taxon>Microdochiaceae</taxon>
        <taxon>Microdochium</taxon>
    </lineage>
</organism>
<keyword evidence="4" id="KW-0640">Prion</keyword>
<feature type="domain" description="Prion-inhibition and propagation HeLo" evidence="3">
    <location>
        <begin position="6"/>
        <end position="202"/>
    </location>
</feature>
<accession>A0A9P8Y0Q1</accession>
<dbReference type="RefSeq" id="XP_046008245.1">
    <property type="nucleotide sequence ID" value="XM_046150535.1"/>
</dbReference>
<evidence type="ECO:0000256" key="1">
    <source>
        <dbReference type="SAM" id="SignalP"/>
    </source>
</evidence>
<dbReference type="GeneID" id="70180081"/>
<evidence type="ECO:0000259" key="2">
    <source>
        <dbReference type="Pfam" id="PF11558"/>
    </source>
</evidence>
<evidence type="ECO:0000313" key="4">
    <source>
        <dbReference type="EMBL" id="KAH7024697.1"/>
    </source>
</evidence>
<dbReference type="InterPro" id="IPR038305">
    <property type="entry name" value="HeLo_sf"/>
</dbReference>